<dbReference type="PANTHER" id="PTHR33452:SF1">
    <property type="entry name" value="INNER MEMBRANE PROTEIN YPHA-RELATED"/>
    <property type="match status" value="1"/>
</dbReference>
<evidence type="ECO:0000256" key="5">
    <source>
        <dbReference type="ARBA" id="ARBA00022989"/>
    </source>
</evidence>
<keyword evidence="3" id="KW-1003">Cell membrane</keyword>
<dbReference type="AlphaFoldDB" id="A0A366IJK7"/>
<keyword evidence="8" id="KW-1185">Reference proteome</keyword>
<sequence>MAIGSALLQATGRMLTAPIFISGGYSALTQPGGRVEAAGPTLDTMREYLPFLPDDDELLVRANGALQLAAGTGLLLGIKPRVSALALAASLVPTTLAGHAFWEMGEEDAAVHKTHFSKNVAALGGLLLVAGADVGKKAAQKAAKKAAKKASRQS</sequence>
<keyword evidence="5" id="KW-1133">Transmembrane helix</keyword>
<evidence type="ECO:0000256" key="6">
    <source>
        <dbReference type="ARBA" id="ARBA00023136"/>
    </source>
</evidence>
<comment type="subcellular location">
    <subcellularLocation>
        <location evidence="1">Cell membrane</location>
        <topology evidence="1">Multi-pass membrane protein</topology>
    </subcellularLocation>
</comment>
<dbReference type="Pfam" id="PF07681">
    <property type="entry name" value="DoxX"/>
    <property type="match status" value="1"/>
</dbReference>
<evidence type="ECO:0000256" key="2">
    <source>
        <dbReference type="ARBA" id="ARBA00006679"/>
    </source>
</evidence>
<evidence type="ECO:0000313" key="7">
    <source>
        <dbReference type="EMBL" id="RBP72331.1"/>
    </source>
</evidence>
<reference evidence="7 8" key="1">
    <citation type="submission" date="2018-06" db="EMBL/GenBank/DDBJ databases">
        <title>Freshwater and sediment microbial communities from various areas in North America, analyzing microbe dynamics in response to fracking.</title>
        <authorList>
            <person name="Lamendella R."/>
        </authorList>
    </citation>
    <scope>NUCLEOTIDE SEQUENCE [LARGE SCALE GENOMIC DNA]</scope>
    <source>
        <strain evidence="7 8">3b_TX</strain>
    </source>
</reference>
<gene>
    <name evidence="7" type="ORF">DFO65_104289</name>
</gene>
<evidence type="ECO:0000256" key="1">
    <source>
        <dbReference type="ARBA" id="ARBA00004651"/>
    </source>
</evidence>
<organism evidence="7 8">
    <name type="scientific">Brevibacterium celere</name>
    <dbReference type="NCBI Taxonomy" id="225845"/>
    <lineage>
        <taxon>Bacteria</taxon>
        <taxon>Bacillati</taxon>
        <taxon>Actinomycetota</taxon>
        <taxon>Actinomycetes</taxon>
        <taxon>Micrococcales</taxon>
        <taxon>Brevibacteriaceae</taxon>
        <taxon>Brevibacterium</taxon>
    </lineage>
</organism>
<comment type="caution">
    <text evidence="7">The sequence shown here is derived from an EMBL/GenBank/DDBJ whole genome shotgun (WGS) entry which is preliminary data.</text>
</comment>
<name>A0A366IJK7_9MICO</name>
<comment type="similarity">
    <text evidence="2">Belongs to the DoxX family.</text>
</comment>
<keyword evidence="4" id="KW-0812">Transmembrane</keyword>
<evidence type="ECO:0000256" key="4">
    <source>
        <dbReference type="ARBA" id="ARBA00022692"/>
    </source>
</evidence>
<evidence type="ECO:0000256" key="3">
    <source>
        <dbReference type="ARBA" id="ARBA00022475"/>
    </source>
</evidence>
<dbReference type="Proteomes" id="UP000253509">
    <property type="component" value="Unassembled WGS sequence"/>
</dbReference>
<dbReference type="InterPro" id="IPR032808">
    <property type="entry name" value="DoxX"/>
</dbReference>
<dbReference type="GO" id="GO:0005886">
    <property type="term" value="C:plasma membrane"/>
    <property type="evidence" value="ECO:0007669"/>
    <property type="project" value="UniProtKB-SubCell"/>
</dbReference>
<proteinExistence type="inferred from homology"/>
<dbReference type="RefSeq" id="WP_113903859.1">
    <property type="nucleotide sequence ID" value="NZ_QNSB01000004.1"/>
</dbReference>
<dbReference type="EMBL" id="QNSB01000004">
    <property type="protein sequence ID" value="RBP72331.1"/>
    <property type="molecule type" value="Genomic_DNA"/>
</dbReference>
<dbReference type="InterPro" id="IPR051907">
    <property type="entry name" value="DoxX-like_oxidoreductase"/>
</dbReference>
<keyword evidence="6" id="KW-0472">Membrane</keyword>
<dbReference type="PANTHER" id="PTHR33452">
    <property type="entry name" value="OXIDOREDUCTASE CATD-RELATED"/>
    <property type="match status" value="1"/>
</dbReference>
<protein>
    <submittedName>
        <fullName evidence="7">Putative membrane protein YphA (DoxX/SURF4 family)</fullName>
    </submittedName>
</protein>
<evidence type="ECO:0000313" key="8">
    <source>
        <dbReference type="Proteomes" id="UP000253509"/>
    </source>
</evidence>
<accession>A0A366IJK7</accession>